<dbReference type="RefSeq" id="WP_114645852.1">
    <property type="nucleotide sequence ID" value="NZ_QQNH01000010.1"/>
</dbReference>
<sequence length="171" mass="19592">MNDRFDDTAESHVATPKEILDKVLLYPNIDRDGLRLSLWSGFYTGPVFAQIEQRFGLYRDENNVLFALATYGQLTAKSICEFLGRPKNSISRAIDRLLKKGLIHTEVDPGDRRRVLLTIEPAGRDLHEQTLKIHKEREAHMLRSLTPVERTALDSILSKLIDDADSWIETF</sequence>
<dbReference type="InterPro" id="IPR000835">
    <property type="entry name" value="HTH_MarR-typ"/>
</dbReference>
<proteinExistence type="predicted"/>
<evidence type="ECO:0000313" key="3">
    <source>
        <dbReference type="Proteomes" id="UP000253759"/>
    </source>
</evidence>
<protein>
    <submittedName>
        <fullName evidence="2">MarR family transcriptional regulator</fullName>
    </submittedName>
</protein>
<comment type="caution">
    <text evidence="2">The sequence shown here is derived from an EMBL/GenBank/DDBJ whole genome shotgun (WGS) entry which is preliminary data.</text>
</comment>
<dbReference type="PROSITE" id="PS50995">
    <property type="entry name" value="HTH_MARR_2"/>
    <property type="match status" value="1"/>
</dbReference>
<dbReference type="SUPFAM" id="SSF46785">
    <property type="entry name" value="Winged helix' DNA-binding domain"/>
    <property type="match status" value="1"/>
</dbReference>
<accession>A0A369W4T9</accession>
<dbReference type="SMART" id="SM00347">
    <property type="entry name" value="HTH_MARR"/>
    <property type="match status" value="1"/>
</dbReference>
<dbReference type="Gene3D" id="1.10.10.10">
    <property type="entry name" value="Winged helix-like DNA-binding domain superfamily/Winged helix DNA-binding domain"/>
    <property type="match status" value="1"/>
</dbReference>
<dbReference type="AlphaFoldDB" id="A0A369W4T9"/>
<dbReference type="GO" id="GO:0003700">
    <property type="term" value="F:DNA-binding transcription factor activity"/>
    <property type="evidence" value="ECO:0007669"/>
    <property type="project" value="InterPro"/>
</dbReference>
<dbReference type="InterPro" id="IPR039422">
    <property type="entry name" value="MarR/SlyA-like"/>
</dbReference>
<dbReference type="PANTHER" id="PTHR33164">
    <property type="entry name" value="TRANSCRIPTIONAL REGULATOR, MARR FAMILY"/>
    <property type="match status" value="1"/>
</dbReference>
<dbReference type="EMBL" id="QQNH01000010">
    <property type="protein sequence ID" value="RDE08885.1"/>
    <property type="molecule type" value="Genomic_DNA"/>
</dbReference>
<dbReference type="InterPro" id="IPR036388">
    <property type="entry name" value="WH-like_DNA-bd_sf"/>
</dbReference>
<name>A0A369W4T9_9HYPH</name>
<evidence type="ECO:0000259" key="1">
    <source>
        <dbReference type="PROSITE" id="PS50995"/>
    </source>
</evidence>
<dbReference type="Proteomes" id="UP000253759">
    <property type="component" value="Unassembled WGS sequence"/>
</dbReference>
<dbReference type="PRINTS" id="PR00598">
    <property type="entry name" value="HTHMARR"/>
</dbReference>
<keyword evidence="3" id="KW-1185">Reference proteome</keyword>
<feature type="domain" description="HTH marR-type" evidence="1">
    <location>
        <begin position="22"/>
        <end position="162"/>
    </location>
</feature>
<evidence type="ECO:0000313" key="2">
    <source>
        <dbReference type="EMBL" id="RDE08885.1"/>
    </source>
</evidence>
<reference evidence="3" key="1">
    <citation type="submission" date="2018-07" db="EMBL/GenBank/DDBJ databases">
        <authorList>
            <person name="Liu B.-T."/>
            <person name="Du Z."/>
        </authorList>
    </citation>
    <scope>NUCLEOTIDE SEQUENCE [LARGE SCALE GENOMIC DNA]</scope>
    <source>
        <strain evidence="3">XYN52</strain>
    </source>
</reference>
<dbReference type="OrthoDB" id="8114524at2"/>
<dbReference type="GO" id="GO:0006950">
    <property type="term" value="P:response to stress"/>
    <property type="evidence" value="ECO:0007669"/>
    <property type="project" value="TreeGrafter"/>
</dbReference>
<gene>
    <name evidence="2" type="ORF">DVH29_09030</name>
</gene>
<dbReference type="InterPro" id="IPR036390">
    <property type="entry name" value="WH_DNA-bd_sf"/>
</dbReference>
<organism evidence="2 3">
    <name type="scientific">Pelagibacterium lacus</name>
    <dbReference type="NCBI Taxonomy" id="2282655"/>
    <lineage>
        <taxon>Bacteria</taxon>
        <taxon>Pseudomonadati</taxon>
        <taxon>Pseudomonadota</taxon>
        <taxon>Alphaproteobacteria</taxon>
        <taxon>Hyphomicrobiales</taxon>
        <taxon>Devosiaceae</taxon>
        <taxon>Pelagibacterium</taxon>
    </lineage>
</organism>
<dbReference type="PANTHER" id="PTHR33164:SF57">
    <property type="entry name" value="MARR-FAMILY TRANSCRIPTIONAL REGULATOR"/>
    <property type="match status" value="1"/>
</dbReference>
<dbReference type="Pfam" id="PF12802">
    <property type="entry name" value="MarR_2"/>
    <property type="match status" value="1"/>
</dbReference>